<comment type="catalytic activity">
    <reaction evidence="6">
        <text>[protein]-dithiol + NADP(+) = [protein]-disulfide + NADPH + H(+)</text>
        <dbReference type="Rhea" id="RHEA:18753"/>
        <dbReference type="Rhea" id="RHEA-COMP:10593"/>
        <dbReference type="Rhea" id="RHEA-COMP:10594"/>
        <dbReference type="ChEBI" id="CHEBI:15378"/>
        <dbReference type="ChEBI" id="CHEBI:29950"/>
        <dbReference type="ChEBI" id="CHEBI:50058"/>
        <dbReference type="ChEBI" id="CHEBI:57783"/>
        <dbReference type="ChEBI" id="CHEBI:58349"/>
        <dbReference type="EC" id="1.8.1.8"/>
    </reaction>
</comment>
<proteinExistence type="predicted"/>
<dbReference type="PANTHER" id="PTHR13871">
    <property type="entry name" value="THIOREDOXIN"/>
    <property type="match status" value="1"/>
</dbReference>
<dbReference type="Gene3D" id="3.40.30.10">
    <property type="entry name" value="Glutaredoxin"/>
    <property type="match status" value="1"/>
</dbReference>
<keyword evidence="9" id="KW-1185">Reference proteome</keyword>
<feature type="domain" description="Thioredoxin-like fold" evidence="7">
    <location>
        <begin position="58"/>
        <end position="144"/>
    </location>
</feature>
<reference evidence="8" key="1">
    <citation type="journal article" date="2020" name="Fungal Divers.">
        <title>Resolving the Mortierellaceae phylogeny through synthesis of multi-gene phylogenetics and phylogenomics.</title>
        <authorList>
            <person name="Vandepol N."/>
            <person name="Liber J."/>
            <person name="Desiro A."/>
            <person name="Na H."/>
            <person name="Kennedy M."/>
            <person name="Barry K."/>
            <person name="Grigoriev I.V."/>
            <person name="Miller A.N."/>
            <person name="O'Donnell K."/>
            <person name="Stajich J.E."/>
            <person name="Bonito G."/>
        </authorList>
    </citation>
    <scope>NUCLEOTIDE SEQUENCE</scope>
    <source>
        <strain evidence="8">NRRL 28262</strain>
    </source>
</reference>
<dbReference type="InterPro" id="IPR052259">
    <property type="entry name" value="Nucleoredoxin-like"/>
</dbReference>
<comment type="caution">
    <text evidence="8">The sequence shown here is derived from an EMBL/GenBank/DDBJ whole genome shotgun (WGS) entry which is preliminary data.</text>
</comment>
<dbReference type="AlphaFoldDB" id="A0AAD4DEN8"/>
<gene>
    <name evidence="8" type="ORF">BGZ95_007878</name>
</gene>
<dbReference type="GO" id="GO:0047134">
    <property type="term" value="F:protein-disulfide reductase [NAD(P)H] activity"/>
    <property type="evidence" value="ECO:0007669"/>
    <property type="project" value="UniProtKB-EC"/>
</dbReference>
<dbReference type="EMBL" id="JAAAIL010000396">
    <property type="protein sequence ID" value="KAG0276172.1"/>
    <property type="molecule type" value="Genomic_DNA"/>
</dbReference>
<evidence type="ECO:0000313" key="9">
    <source>
        <dbReference type="Proteomes" id="UP001194580"/>
    </source>
</evidence>
<organism evidence="8 9">
    <name type="scientific">Linnemannia exigua</name>
    <dbReference type="NCBI Taxonomy" id="604196"/>
    <lineage>
        <taxon>Eukaryota</taxon>
        <taxon>Fungi</taxon>
        <taxon>Fungi incertae sedis</taxon>
        <taxon>Mucoromycota</taxon>
        <taxon>Mortierellomycotina</taxon>
        <taxon>Mortierellomycetes</taxon>
        <taxon>Mortierellales</taxon>
        <taxon>Mortierellaceae</taxon>
        <taxon>Linnemannia</taxon>
    </lineage>
</organism>
<keyword evidence="4" id="KW-0520">NAD</keyword>
<comment type="catalytic activity">
    <reaction evidence="5">
        <text>[protein]-dithiol + NAD(+) = [protein]-disulfide + NADH + H(+)</text>
        <dbReference type="Rhea" id="RHEA:18749"/>
        <dbReference type="Rhea" id="RHEA-COMP:10593"/>
        <dbReference type="Rhea" id="RHEA-COMP:10594"/>
        <dbReference type="ChEBI" id="CHEBI:15378"/>
        <dbReference type="ChEBI" id="CHEBI:29950"/>
        <dbReference type="ChEBI" id="CHEBI:50058"/>
        <dbReference type="ChEBI" id="CHEBI:57540"/>
        <dbReference type="ChEBI" id="CHEBI:57945"/>
        <dbReference type="EC" id="1.8.1.8"/>
    </reaction>
</comment>
<evidence type="ECO:0000256" key="3">
    <source>
        <dbReference type="ARBA" id="ARBA00023002"/>
    </source>
</evidence>
<dbReference type="SUPFAM" id="SSF52833">
    <property type="entry name" value="Thioredoxin-like"/>
    <property type="match status" value="1"/>
</dbReference>
<protein>
    <recommendedName>
        <fullName evidence="1">protein-disulfide reductase</fullName>
        <ecNumber evidence="1">1.8.1.8</ecNumber>
    </recommendedName>
</protein>
<evidence type="ECO:0000256" key="1">
    <source>
        <dbReference type="ARBA" id="ARBA00012612"/>
    </source>
</evidence>
<dbReference type="InterPro" id="IPR012336">
    <property type="entry name" value="Thioredoxin-like_fold"/>
</dbReference>
<evidence type="ECO:0000313" key="8">
    <source>
        <dbReference type="EMBL" id="KAG0276172.1"/>
    </source>
</evidence>
<dbReference type="Pfam" id="PF13905">
    <property type="entry name" value="Thioredoxin_8"/>
    <property type="match status" value="1"/>
</dbReference>
<sequence>MATTVDSHTDNNVAADAAPVAARATKAKATINKHESILFKIKLQDASGKHVPVYEVANKTIGFLCAAGRYSACQELAILIDQFLETHPDFVIIYISLDQSVESYNRTLAAHPRWLAIPYNEPVRTDILNEWQTKGVPCLHIYDPVEHEIVTSWGGSCLRFNAEKCLDEWKKGREGVSYLQIVVGWWYYKAPPGVYKDMSDQELVASGFPSQESADTKKNK</sequence>
<keyword evidence="3" id="KW-0560">Oxidoreductase</keyword>
<accession>A0AAD4DEN8</accession>
<keyword evidence="2" id="KW-0677">Repeat</keyword>
<dbReference type="EC" id="1.8.1.8" evidence="1"/>
<evidence type="ECO:0000256" key="6">
    <source>
        <dbReference type="ARBA" id="ARBA00047804"/>
    </source>
</evidence>
<dbReference type="Proteomes" id="UP001194580">
    <property type="component" value="Unassembled WGS sequence"/>
</dbReference>
<evidence type="ECO:0000256" key="5">
    <source>
        <dbReference type="ARBA" id="ARBA00047388"/>
    </source>
</evidence>
<evidence type="ECO:0000256" key="4">
    <source>
        <dbReference type="ARBA" id="ARBA00023027"/>
    </source>
</evidence>
<name>A0AAD4DEN8_9FUNG</name>
<dbReference type="PANTHER" id="PTHR13871:SF96">
    <property type="entry name" value="THIOREDOXIN DOMAIN-CONTAINING PROTEIN"/>
    <property type="match status" value="1"/>
</dbReference>
<dbReference type="InterPro" id="IPR036249">
    <property type="entry name" value="Thioredoxin-like_sf"/>
</dbReference>
<evidence type="ECO:0000256" key="2">
    <source>
        <dbReference type="ARBA" id="ARBA00022737"/>
    </source>
</evidence>
<evidence type="ECO:0000259" key="7">
    <source>
        <dbReference type="Pfam" id="PF13905"/>
    </source>
</evidence>